<organism evidence="3 4">
    <name type="scientific">Novipirellula aureliae</name>
    <dbReference type="NCBI Taxonomy" id="2527966"/>
    <lineage>
        <taxon>Bacteria</taxon>
        <taxon>Pseudomonadati</taxon>
        <taxon>Planctomycetota</taxon>
        <taxon>Planctomycetia</taxon>
        <taxon>Pirellulales</taxon>
        <taxon>Pirellulaceae</taxon>
        <taxon>Novipirellula</taxon>
    </lineage>
</organism>
<dbReference type="SUPFAM" id="SSF48317">
    <property type="entry name" value="Acid phosphatase/Vanadium-dependent haloperoxidase"/>
    <property type="match status" value="1"/>
</dbReference>
<evidence type="ECO:0000313" key="4">
    <source>
        <dbReference type="Proteomes" id="UP000315471"/>
    </source>
</evidence>
<feature type="transmembrane region" description="Helical" evidence="1">
    <location>
        <begin position="131"/>
        <end position="152"/>
    </location>
</feature>
<proteinExistence type="predicted"/>
<evidence type="ECO:0000313" key="3">
    <source>
        <dbReference type="EMBL" id="TWU38811.1"/>
    </source>
</evidence>
<dbReference type="CDD" id="cd03392">
    <property type="entry name" value="PAP2_like_2"/>
    <property type="match status" value="1"/>
</dbReference>
<keyword evidence="1" id="KW-0472">Membrane</keyword>
<gene>
    <name evidence="3" type="ORF">Q31b_38890</name>
</gene>
<dbReference type="Pfam" id="PF01569">
    <property type="entry name" value="PAP2"/>
    <property type="match status" value="1"/>
</dbReference>
<feature type="transmembrane region" description="Helical" evidence="1">
    <location>
        <begin position="60"/>
        <end position="83"/>
    </location>
</feature>
<keyword evidence="4" id="KW-1185">Reference proteome</keyword>
<feature type="transmembrane region" description="Helical" evidence="1">
    <location>
        <begin position="90"/>
        <end position="111"/>
    </location>
</feature>
<feature type="transmembrane region" description="Helical" evidence="1">
    <location>
        <begin position="159"/>
        <end position="181"/>
    </location>
</feature>
<keyword evidence="1" id="KW-1133">Transmembrane helix</keyword>
<dbReference type="AlphaFoldDB" id="A0A5C6DTH6"/>
<dbReference type="PANTHER" id="PTHR14969">
    <property type="entry name" value="SPHINGOSINE-1-PHOSPHATE PHOSPHOHYDROLASE"/>
    <property type="match status" value="1"/>
</dbReference>
<sequence>MLLVFLVVVLAAWGFIELTDEVLEGSTDSFDRWAVRSLRDANDPANPLGPSWLEEAGRDVTALGGVAVLLIAIASAAGFLAIIRAYRTMIMLLVSTLSGMGASLLMKSLFARPRPDFVPHLSHVYTSSFPSGHSMMAAVVYLTLATLIATVLRHYWLRFYVIAVAVGLTMLVGISRVYLGVHYPTDVLAGWSAGLVWALACWLIIRGTKPRPERKSPWITDVSSRRY</sequence>
<dbReference type="SMART" id="SM00014">
    <property type="entry name" value="acidPPc"/>
    <property type="match status" value="1"/>
</dbReference>
<dbReference type="Proteomes" id="UP000315471">
    <property type="component" value="Unassembled WGS sequence"/>
</dbReference>
<keyword evidence="1" id="KW-0812">Transmembrane</keyword>
<dbReference type="InterPro" id="IPR000326">
    <property type="entry name" value="PAP2/HPO"/>
</dbReference>
<reference evidence="3 4" key="1">
    <citation type="submission" date="2019-02" db="EMBL/GenBank/DDBJ databases">
        <title>Deep-cultivation of Planctomycetes and their phenomic and genomic characterization uncovers novel biology.</title>
        <authorList>
            <person name="Wiegand S."/>
            <person name="Jogler M."/>
            <person name="Boedeker C."/>
            <person name="Pinto D."/>
            <person name="Vollmers J."/>
            <person name="Rivas-Marin E."/>
            <person name="Kohn T."/>
            <person name="Peeters S.H."/>
            <person name="Heuer A."/>
            <person name="Rast P."/>
            <person name="Oberbeckmann S."/>
            <person name="Bunk B."/>
            <person name="Jeske O."/>
            <person name="Meyerdierks A."/>
            <person name="Storesund J.E."/>
            <person name="Kallscheuer N."/>
            <person name="Luecker S."/>
            <person name="Lage O.M."/>
            <person name="Pohl T."/>
            <person name="Merkel B.J."/>
            <person name="Hornburger P."/>
            <person name="Mueller R.-W."/>
            <person name="Bruemmer F."/>
            <person name="Labrenz M."/>
            <person name="Spormann A.M."/>
            <person name="Op Den Camp H."/>
            <person name="Overmann J."/>
            <person name="Amann R."/>
            <person name="Jetten M.S.M."/>
            <person name="Mascher T."/>
            <person name="Medema M.H."/>
            <person name="Devos D.P."/>
            <person name="Kaster A.-K."/>
            <person name="Ovreas L."/>
            <person name="Rohde M."/>
            <person name="Galperin M.Y."/>
            <person name="Jogler C."/>
        </authorList>
    </citation>
    <scope>NUCLEOTIDE SEQUENCE [LARGE SCALE GENOMIC DNA]</scope>
    <source>
        <strain evidence="3 4">Q31b</strain>
    </source>
</reference>
<accession>A0A5C6DTH6</accession>
<feature type="domain" description="Phosphatidic acid phosphatase type 2/haloperoxidase" evidence="2">
    <location>
        <begin position="88"/>
        <end position="202"/>
    </location>
</feature>
<comment type="caution">
    <text evidence="3">The sequence shown here is derived from an EMBL/GenBank/DDBJ whole genome shotgun (WGS) entry which is preliminary data.</text>
</comment>
<evidence type="ECO:0000259" key="2">
    <source>
        <dbReference type="SMART" id="SM00014"/>
    </source>
</evidence>
<evidence type="ECO:0000256" key="1">
    <source>
        <dbReference type="SAM" id="Phobius"/>
    </source>
</evidence>
<feature type="transmembrane region" description="Helical" evidence="1">
    <location>
        <begin position="187"/>
        <end position="205"/>
    </location>
</feature>
<name>A0A5C6DTH6_9BACT</name>
<dbReference type="EMBL" id="SJPY01000006">
    <property type="protein sequence ID" value="TWU38811.1"/>
    <property type="molecule type" value="Genomic_DNA"/>
</dbReference>
<dbReference type="PANTHER" id="PTHR14969:SF13">
    <property type="entry name" value="AT30094P"/>
    <property type="match status" value="1"/>
</dbReference>
<dbReference type="Gene3D" id="1.20.144.10">
    <property type="entry name" value="Phosphatidic acid phosphatase type 2/haloperoxidase"/>
    <property type="match status" value="1"/>
</dbReference>
<dbReference type="InterPro" id="IPR036938">
    <property type="entry name" value="PAP2/HPO_sf"/>
</dbReference>
<protein>
    <submittedName>
        <fullName evidence="3">Phosphatidylglycerophosphatase B</fullName>
    </submittedName>
</protein>